<dbReference type="GO" id="GO:0000139">
    <property type="term" value="C:Golgi membrane"/>
    <property type="evidence" value="ECO:0007669"/>
    <property type="project" value="UniProtKB-SubCell"/>
</dbReference>
<comment type="subcellular location">
    <subcellularLocation>
        <location evidence="1">Golgi apparatus membrane</location>
        <topology evidence="1">Peripheral membrane protein</topology>
    </subcellularLocation>
</comment>
<keyword evidence="5" id="KW-0653">Protein transport</keyword>
<evidence type="ECO:0000256" key="1">
    <source>
        <dbReference type="ARBA" id="ARBA00004395"/>
    </source>
</evidence>
<name>A0A8H7BSX8_9FUNG</name>
<comment type="caution">
    <text evidence="11">The sequence shown here is derived from an EMBL/GenBank/DDBJ whole genome shotgun (WGS) entry which is preliminary data.</text>
</comment>
<evidence type="ECO:0000313" key="12">
    <source>
        <dbReference type="Proteomes" id="UP000605846"/>
    </source>
</evidence>
<evidence type="ECO:0000256" key="2">
    <source>
        <dbReference type="ARBA" id="ARBA00007603"/>
    </source>
</evidence>
<dbReference type="InterPro" id="IPR009316">
    <property type="entry name" value="COG2"/>
</dbReference>
<dbReference type="Proteomes" id="UP000605846">
    <property type="component" value="Unassembled WGS sequence"/>
</dbReference>
<evidence type="ECO:0000259" key="10">
    <source>
        <dbReference type="Pfam" id="PF12022"/>
    </source>
</evidence>
<dbReference type="PANTHER" id="PTHR12961">
    <property type="entry name" value="CONSERVED OLIGOMERIC GOLGI COMPLEX COMPONENT 2"/>
    <property type="match status" value="1"/>
</dbReference>
<feature type="domain" description="Conserved oligomeric Golgi complex subunit 2 N-terminal" evidence="9">
    <location>
        <begin position="39"/>
        <end position="108"/>
    </location>
</feature>
<reference evidence="11" key="1">
    <citation type="submission" date="2020-01" db="EMBL/GenBank/DDBJ databases">
        <title>Genome Sequencing of Three Apophysomyces-Like Fungal Strains Confirms a Novel Fungal Genus in the Mucoromycota with divergent Burkholderia-like Endosymbiotic Bacteria.</title>
        <authorList>
            <person name="Stajich J.E."/>
            <person name="Macias A.M."/>
            <person name="Carter-House D."/>
            <person name="Lovett B."/>
            <person name="Kasson L.R."/>
            <person name="Berry K."/>
            <person name="Grigoriev I."/>
            <person name="Chang Y."/>
            <person name="Spatafora J."/>
            <person name="Kasson M.T."/>
        </authorList>
    </citation>
    <scope>NUCLEOTIDE SEQUENCE</scope>
    <source>
        <strain evidence="11">NRRL A-21654</strain>
    </source>
</reference>
<evidence type="ECO:0000256" key="8">
    <source>
        <dbReference type="ARBA" id="ARBA00031344"/>
    </source>
</evidence>
<dbReference type="AlphaFoldDB" id="A0A8H7BSX8"/>
<keyword evidence="4" id="KW-0813">Transport</keyword>
<dbReference type="OrthoDB" id="332281at2759"/>
<dbReference type="GO" id="GO:0017119">
    <property type="term" value="C:Golgi transport complex"/>
    <property type="evidence" value="ECO:0007669"/>
    <property type="project" value="TreeGrafter"/>
</dbReference>
<gene>
    <name evidence="11" type="primary">COG2</name>
    <name evidence="11" type="ORF">EC973_009041</name>
</gene>
<dbReference type="GO" id="GO:0006891">
    <property type="term" value="P:intra-Golgi vesicle-mediated transport"/>
    <property type="evidence" value="ECO:0007669"/>
    <property type="project" value="TreeGrafter"/>
</dbReference>
<accession>A0A8H7BSX8</accession>
<evidence type="ECO:0000313" key="11">
    <source>
        <dbReference type="EMBL" id="KAF7726149.1"/>
    </source>
</evidence>
<comment type="similarity">
    <text evidence="2">Belongs to the COG2 family.</text>
</comment>
<evidence type="ECO:0000256" key="3">
    <source>
        <dbReference type="ARBA" id="ARBA00020977"/>
    </source>
</evidence>
<evidence type="ECO:0000256" key="4">
    <source>
        <dbReference type="ARBA" id="ARBA00022448"/>
    </source>
</evidence>
<evidence type="ECO:0000256" key="5">
    <source>
        <dbReference type="ARBA" id="ARBA00022927"/>
    </source>
</evidence>
<dbReference type="GO" id="GO:0007030">
    <property type="term" value="P:Golgi organization"/>
    <property type="evidence" value="ECO:0007669"/>
    <property type="project" value="InterPro"/>
</dbReference>
<protein>
    <recommendedName>
        <fullName evidence="3">Conserved oligomeric Golgi complex subunit 2</fullName>
    </recommendedName>
    <alternativeName>
        <fullName evidence="8">Component of oligomeric Golgi complex 2</fullName>
    </alternativeName>
</protein>
<dbReference type="InterPro" id="IPR024602">
    <property type="entry name" value="COG_su2_N"/>
</dbReference>
<dbReference type="EMBL" id="JABAYA010000083">
    <property type="protein sequence ID" value="KAF7726149.1"/>
    <property type="molecule type" value="Genomic_DNA"/>
</dbReference>
<keyword evidence="12" id="KW-1185">Reference proteome</keyword>
<dbReference type="InterPro" id="IPR024603">
    <property type="entry name" value="COG_complex_COG2_C"/>
</dbReference>
<dbReference type="PANTHER" id="PTHR12961:SF0">
    <property type="entry name" value="CONSERVED OLIGOMERIC GOLGI COMPLEX SUBUNIT 2"/>
    <property type="match status" value="1"/>
</dbReference>
<keyword evidence="6" id="KW-0333">Golgi apparatus</keyword>
<feature type="domain" description="COG complex component COG2 C-terminal" evidence="10">
    <location>
        <begin position="406"/>
        <end position="718"/>
    </location>
</feature>
<organism evidence="11 12">
    <name type="scientific">Apophysomyces ossiformis</name>
    <dbReference type="NCBI Taxonomy" id="679940"/>
    <lineage>
        <taxon>Eukaryota</taxon>
        <taxon>Fungi</taxon>
        <taxon>Fungi incertae sedis</taxon>
        <taxon>Mucoromycota</taxon>
        <taxon>Mucoromycotina</taxon>
        <taxon>Mucoromycetes</taxon>
        <taxon>Mucorales</taxon>
        <taxon>Mucorineae</taxon>
        <taxon>Mucoraceae</taxon>
        <taxon>Apophysomyces</taxon>
    </lineage>
</organism>
<dbReference type="GO" id="GO:0015031">
    <property type="term" value="P:protein transport"/>
    <property type="evidence" value="ECO:0007669"/>
    <property type="project" value="UniProtKB-KW"/>
</dbReference>
<keyword evidence="7" id="KW-0472">Membrane</keyword>
<evidence type="ECO:0000256" key="6">
    <source>
        <dbReference type="ARBA" id="ARBA00023034"/>
    </source>
</evidence>
<evidence type="ECO:0000256" key="7">
    <source>
        <dbReference type="ARBA" id="ARBA00023136"/>
    </source>
</evidence>
<dbReference type="Pfam" id="PF06148">
    <property type="entry name" value="COG2_N"/>
    <property type="match status" value="1"/>
</dbReference>
<evidence type="ECO:0000259" key="9">
    <source>
        <dbReference type="Pfam" id="PF06148"/>
    </source>
</evidence>
<sequence length="754" mass="86727">MSKVNVPDKKRNIFSFGDDDDDEKLIRSLKPLPEQVVERSAFMADDFHPDQFLSTRRHLGLETLKSELNSHLKFLKTELVELINRDYQDFINLSTNLKGVDKAIDDLRKPLIQMESQDVRARFQQVIDTLEQQLQHRAEVRKKKARLKLLLNIHESVTKVEDLLEINADVSTSSLTTQSGAEQADDSLGKQIERVAIEFNQMQHLVGRGKQLPFVIENEWRISRIKETLQHKLSKALTTALSRLPSDESKSSLLQCLRTYALIDQTNFAESLIREKFVRPFLTKTITRKAVEPPKANAAPTTDSPLTMMYQKILTFVSKDMRPILQVTQRTLKGTNYEILVNSLWVEVVERINQHCNSIFAAGQTDLFHKNYSASISFVTSIEELCSSRKSLLYFRNHHTYTEFMKRWQLPVYFQLRFREIVSDGEELLNDSNASISVEKLQARNDFVLPGSKAISEAIEKCWSDHVFLHGLSHRFWKLTLQLLRRYNLWATNMVGCLLATVLAGEKDKASMSSRLPTTVGTAQELGTAEEMIALKQLVILTKVQAETAILPKLPTNVHDLPLLRECMKNILDNLAESTIPEANRKITGMVNRRCMESLKHVRSITSQYRHTNKPAPVEFSNFIPNLFQPFRNFMELHNEWIHENRREIWGLMVAEAIVTRYMTIVTELLTNLKKTEDSLKKLKKGKKNAVKPVLGSGSSEVVMSDEDKIRLQIYLDVLQIGEQLALLGIDKSKFECYDKLRNFVQPFEKLRTK</sequence>
<proteinExistence type="inferred from homology"/>
<dbReference type="Pfam" id="PF12022">
    <property type="entry name" value="COG2_C"/>
    <property type="match status" value="1"/>
</dbReference>